<dbReference type="GeneID" id="19685788"/>
<evidence type="ECO:0000313" key="1">
    <source>
        <dbReference type="EMBL" id="AIA64072.1"/>
    </source>
</evidence>
<dbReference type="RefSeq" id="YP_009042551.1">
    <property type="nucleotide sequence ID" value="NC_024355.1"/>
</dbReference>
<keyword evidence="2" id="KW-1185">Reference proteome</keyword>
<dbReference type="KEGG" id="vg:19685788"/>
<dbReference type="EMBL" id="KJ804259">
    <property type="protein sequence ID" value="AIA64072.1"/>
    <property type="molecule type" value="Genomic_DNA"/>
</dbReference>
<dbReference type="Proteomes" id="UP000026999">
    <property type="component" value="Segment"/>
</dbReference>
<proteinExistence type="predicted"/>
<keyword evidence="1" id="KW-0378">Hydrolase</keyword>
<accession>A0A060AKG2</accession>
<dbReference type="GO" id="GO:0016787">
    <property type="term" value="F:hydrolase activity"/>
    <property type="evidence" value="ECO:0007669"/>
    <property type="project" value="UniProtKB-KW"/>
</dbReference>
<reference evidence="1 2" key="1">
    <citation type="journal article" date="2014" name="Genome Announc.">
        <title>Complete Genome Sequence of a Staphylococcus epidermidis Bacteriophage Isolated from the Anterior Nares of Humans.</title>
        <authorList>
            <person name="Aswani V.H."/>
            <person name="Tremblay D.M."/>
            <person name="Moineau S."/>
            <person name="Shukla S.K."/>
        </authorList>
    </citation>
    <scope>NUCLEOTIDE SEQUENCE [LARGE SCALE GENOMIC DNA]</scope>
</reference>
<name>A0A060AKG2_9CAUD</name>
<evidence type="ECO:0000313" key="2">
    <source>
        <dbReference type="Proteomes" id="UP000026999"/>
    </source>
</evidence>
<gene>
    <name evidence="1" type="ORF">PHAGE6E_46</name>
</gene>
<sequence>MEKKLRLFSKDGKVLKTSNAIEDKTGQIVIDELTPNTQYNDGDFKVAWVIDGKETGKTDVPSFKTLDNPERIVVVTFNGLDELDIEALKGQDGTDGEDGKSITVTSSDLDEQGNTVITFSDNTKVTVNKGKDGQDGKSFNVSDLTEDDYKKILDYGVANGYFKEQVNAENIVMSETEPEDKSKIWIDTSNQ</sequence>
<organism evidence="1 2">
    <name type="scientific">Staphylococcus phage 6ec</name>
    <dbReference type="NCBI Taxonomy" id="1500386"/>
    <lineage>
        <taxon>Viruses</taxon>
        <taxon>Duplodnaviria</taxon>
        <taxon>Heunggongvirae</taxon>
        <taxon>Uroviricota</taxon>
        <taxon>Caudoviricetes</taxon>
        <taxon>Sextaecvirus</taxon>
        <taxon>Sextaecvirus sextaec</taxon>
    </lineage>
</organism>
<protein>
    <submittedName>
        <fullName evidence="1">Hydrolase domain protein</fullName>
    </submittedName>
</protein>
<dbReference type="OrthoDB" id="26199at10239"/>